<dbReference type="Pfam" id="PF13231">
    <property type="entry name" value="PMT_2"/>
    <property type="match status" value="1"/>
</dbReference>
<evidence type="ECO:0000256" key="8">
    <source>
        <dbReference type="SAM" id="Phobius"/>
    </source>
</evidence>
<dbReference type="GO" id="GO:0009103">
    <property type="term" value="P:lipopolysaccharide biosynthetic process"/>
    <property type="evidence" value="ECO:0007669"/>
    <property type="project" value="TreeGrafter"/>
</dbReference>
<feature type="transmembrane region" description="Helical" evidence="8">
    <location>
        <begin position="208"/>
        <end position="227"/>
    </location>
</feature>
<feature type="transmembrane region" description="Helical" evidence="8">
    <location>
        <begin position="290"/>
        <end position="305"/>
    </location>
</feature>
<accession>A0A1I7IL82</accession>
<dbReference type="PANTHER" id="PTHR33908:SF3">
    <property type="entry name" value="UNDECAPRENYL PHOSPHATE-ALPHA-4-AMINO-4-DEOXY-L-ARABINOSE ARABINOSYL TRANSFERASE"/>
    <property type="match status" value="1"/>
</dbReference>
<keyword evidence="5 8" id="KW-0812">Transmembrane</keyword>
<keyword evidence="6 8" id="KW-1133">Transmembrane helix</keyword>
<evidence type="ECO:0000256" key="7">
    <source>
        <dbReference type="ARBA" id="ARBA00023136"/>
    </source>
</evidence>
<feature type="transmembrane region" description="Helical" evidence="8">
    <location>
        <begin position="366"/>
        <end position="386"/>
    </location>
</feature>
<dbReference type="InterPro" id="IPR038731">
    <property type="entry name" value="RgtA/B/C-like"/>
</dbReference>
<keyword evidence="2" id="KW-1003">Cell membrane</keyword>
<keyword evidence="4 10" id="KW-0808">Transferase</keyword>
<feature type="transmembrane region" description="Helical" evidence="8">
    <location>
        <begin position="341"/>
        <end position="360"/>
    </location>
</feature>
<evidence type="ECO:0000256" key="3">
    <source>
        <dbReference type="ARBA" id="ARBA00022676"/>
    </source>
</evidence>
<reference evidence="10 11" key="1">
    <citation type="submission" date="2016-10" db="EMBL/GenBank/DDBJ databases">
        <authorList>
            <person name="de Groot N.N."/>
        </authorList>
    </citation>
    <scope>NUCLEOTIDE SEQUENCE [LARGE SCALE GENOMIC DNA]</scope>
    <source>
        <strain evidence="10 11">CGMCC 1.12333</strain>
    </source>
</reference>
<dbReference type="RefSeq" id="WP_093026314.1">
    <property type="nucleotide sequence ID" value="NZ_FPBK01000017.1"/>
</dbReference>
<evidence type="ECO:0000313" key="11">
    <source>
        <dbReference type="Proteomes" id="UP000199138"/>
    </source>
</evidence>
<evidence type="ECO:0000256" key="2">
    <source>
        <dbReference type="ARBA" id="ARBA00022475"/>
    </source>
</evidence>
<proteinExistence type="predicted"/>
<protein>
    <submittedName>
        <fullName evidence="10">4-amino-4-deoxy-L-arabinose transferase</fullName>
    </submittedName>
</protein>
<name>A0A1I7IL82_9FLAO</name>
<organism evidence="10 11">
    <name type="scientific">Pustulibacterium marinum</name>
    <dbReference type="NCBI Taxonomy" id="1224947"/>
    <lineage>
        <taxon>Bacteria</taxon>
        <taxon>Pseudomonadati</taxon>
        <taxon>Bacteroidota</taxon>
        <taxon>Flavobacteriia</taxon>
        <taxon>Flavobacteriales</taxon>
        <taxon>Flavobacteriaceae</taxon>
        <taxon>Pustulibacterium</taxon>
    </lineage>
</organism>
<feature type="transmembrane region" description="Helical" evidence="8">
    <location>
        <begin position="113"/>
        <end position="131"/>
    </location>
</feature>
<evidence type="ECO:0000256" key="5">
    <source>
        <dbReference type="ARBA" id="ARBA00022692"/>
    </source>
</evidence>
<evidence type="ECO:0000256" key="6">
    <source>
        <dbReference type="ARBA" id="ARBA00022989"/>
    </source>
</evidence>
<feature type="transmembrane region" description="Helical" evidence="8">
    <location>
        <begin position="138"/>
        <end position="155"/>
    </location>
</feature>
<dbReference type="STRING" id="1224947.SAMN05216480_11757"/>
<evidence type="ECO:0000256" key="4">
    <source>
        <dbReference type="ARBA" id="ARBA00022679"/>
    </source>
</evidence>
<evidence type="ECO:0000259" key="9">
    <source>
        <dbReference type="Pfam" id="PF13231"/>
    </source>
</evidence>
<evidence type="ECO:0000313" key="10">
    <source>
        <dbReference type="EMBL" id="SFU73711.1"/>
    </source>
</evidence>
<dbReference type="GO" id="GO:0005886">
    <property type="term" value="C:plasma membrane"/>
    <property type="evidence" value="ECO:0007669"/>
    <property type="project" value="UniProtKB-SubCell"/>
</dbReference>
<gene>
    <name evidence="10" type="ORF">SAMN05216480_11757</name>
</gene>
<dbReference type="GO" id="GO:0016763">
    <property type="term" value="F:pentosyltransferase activity"/>
    <property type="evidence" value="ECO:0007669"/>
    <property type="project" value="TreeGrafter"/>
</dbReference>
<keyword evidence="11" id="KW-1185">Reference proteome</keyword>
<dbReference type="OrthoDB" id="9792789at2"/>
<sequence>MKQENSRLFLFFLLVVAVTLFTFLDSWGFTETSEARYAEISKEMVETGDYLNPQLLGIYHYHKPPVAYYLTAIGYKIFGFNEFGARFFLQLFLLFQLILVYKIVEYLYNDKKLALLSAACYFTMPILVMANRNLTTDIFLTTFILAAINHWLLYITRRSGTWNLYVYYLMMGIAFETKGPVVFIFLWSFTIIYRIIHKEKFKLTIHQVLGFLLFLMVGSAWYVLVILEKPELLDYFLFKQTVNRIANKSFHRDQPFWFYIPILIGVLFPYVIAIFPKIKNVFQKSKSDKLLIYNIIFIVLLFSIFKTKRIFYVLPSVWMIAILVVRCLKISSPKIIKSIRISYIVLTTLYVIGCLILFFINIENITISVMQLTLVLILFGIFIALYQKYFRKQNYPSVIAMGCLFFGILIISGSLFMKNNRDLINSFKPIVTFINNESDAPNKKVFAFDYLISSVPFYTDSEFYTVNYLHDTTVREVQFQDDEQYKEYLLNVYLKSEATRFEELLNSGKNYVLVKKKFGVYKPFQFIEEKLPNKKDFGKWILYYN</sequence>
<dbReference type="Proteomes" id="UP000199138">
    <property type="component" value="Unassembled WGS sequence"/>
</dbReference>
<dbReference type="PANTHER" id="PTHR33908">
    <property type="entry name" value="MANNOSYLTRANSFERASE YKCB-RELATED"/>
    <property type="match status" value="1"/>
</dbReference>
<feature type="transmembrane region" description="Helical" evidence="8">
    <location>
        <begin position="398"/>
        <end position="417"/>
    </location>
</feature>
<keyword evidence="3" id="KW-0328">Glycosyltransferase</keyword>
<feature type="transmembrane region" description="Helical" evidence="8">
    <location>
        <begin position="167"/>
        <end position="196"/>
    </location>
</feature>
<feature type="transmembrane region" description="Helical" evidence="8">
    <location>
        <begin position="6"/>
        <end position="24"/>
    </location>
</feature>
<evidence type="ECO:0000256" key="1">
    <source>
        <dbReference type="ARBA" id="ARBA00004651"/>
    </source>
</evidence>
<dbReference type="InterPro" id="IPR050297">
    <property type="entry name" value="LipidA_mod_glycosyltrf_83"/>
</dbReference>
<dbReference type="AlphaFoldDB" id="A0A1I7IL82"/>
<feature type="domain" description="Glycosyltransferase RgtA/B/C/D-like" evidence="9">
    <location>
        <begin position="62"/>
        <end position="219"/>
    </location>
</feature>
<feature type="transmembrane region" description="Helical" evidence="8">
    <location>
        <begin position="256"/>
        <end position="278"/>
    </location>
</feature>
<feature type="transmembrane region" description="Helical" evidence="8">
    <location>
        <begin position="311"/>
        <end position="329"/>
    </location>
</feature>
<keyword evidence="7 8" id="KW-0472">Membrane</keyword>
<comment type="subcellular location">
    <subcellularLocation>
        <location evidence="1">Cell membrane</location>
        <topology evidence="1">Multi-pass membrane protein</topology>
    </subcellularLocation>
</comment>
<dbReference type="GO" id="GO:0010041">
    <property type="term" value="P:response to iron(III) ion"/>
    <property type="evidence" value="ECO:0007669"/>
    <property type="project" value="TreeGrafter"/>
</dbReference>
<feature type="transmembrane region" description="Helical" evidence="8">
    <location>
        <begin position="83"/>
        <end position="101"/>
    </location>
</feature>
<dbReference type="EMBL" id="FPBK01000017">
    <property type="protein sequence ID" value="SFU73711.1"/>
    <property type="molecule type" value="Genomic_DNA"/>
</dbReference>